<dbReference type="GO" id="GO:0042026">
    <property type="term" value="P:protein refolding"/>
    <property type="evidence" value="ECO:0007669"/>
    <property type="project" value="TreeGrafter"/>
</dbReference>
<keyword evidence="1" id="KW-0346">Stress response</keyword>
<dbReference type="SUPFAM" id="SSF49764">
    <property type="entry name" value="HSP20-like chaperones"/>
    <property type="match status" value="1"/>
</dbReference>
<proteinExistence type="inferred from homology"/>
<organism evidence="7">
    <name type="scientific">Camponotus floridanus</name>
    <name type="common">Florida carpenter ant</name>
    <dbReference type="NCBI Taxonomy" id="104421"/>
    <lineage>
        <taxon>Eukaryota</taxon>
        <taxon>Metazoa</taxon>
        <taxon>Ecdysozoa</taxon>
        <taxon>Arthropoda</taxon>
        <taxon>Hexapoda</taxon>
        <taxon>Insecta</taxon>
        <taxon>Pterygota</taxon>
        <taxon>Neoptera</taxon>
        <taxon>Endopterygota</taxon>
        <taxon>Hymenoptera</taxon>
        <taxon>Apocrita</taxon>
        <taxon>Aculeata</taxon>
        <taxon>Formicoidea</taxon>
        <taxon>Formicidae</taxon>
        <taxon>Formicinae</taxon>
        <taxon>Camponotus</taxon>
    </lineage>
</organism>
<dbReference type="InterPro" id="IPR048584">
    <property type="entry name" value="Ribosomal_uS5m_N"/>
</dbReference>
<dbReference type="GO" id="GO:0051082">
    <property type="term" value="F:unfolded protein binding"/>
    <property type="evidence" value="ECO:0007669"/>
    <property type="project" value="TreeGrafter"/>
</dbReference>
<dbReference type="Gene3D" id="3.30.160.20">
    <property type="match status" value="1"/>
</dbReference>
<dbReference type="GO" id="GO:0005840">
    <property type="term" value="C:ribosome"/>
    <property type="evidence" value="ECO:0007669"/>
    <property type="project" value="InterPro"/>
</dbReference>
<dbReference type="Pfam" id="PF00011">
    <property type="entry name" value="HSP20"/>
    <property type="match status" value="1"/>
</dbReference>
<comment type="similarity">
    <text evidence="2 3">Belongs to the small heat shock protein (HSP20) family.</text>
</comment>
<dbReference type="GO" id="GO:0005737">
    <property type="term" value="C:cytoplasm"/>
    <property type="evidence" value="ECO:0007669"/>
    <property type="project" value="TreeGrafter"/>
</dbReference>
<dbReference type="SUPFAM" id="SSF54768">
    <property type="entry name" value="dsRNA-binding domain-like"/>
    <property type="match status" value="1"/>
</dbReference>
<feature type="region of interest" description="Disordered" evidence="4">
    <location>
        <begin position="319"/>
        <end position="355"/>
    </location>
</feature>
<reference evidence="6 7" key="1">
    <citation type="journal article" date="2010" name="Science">
        <title>Genomic comparison of the ants Camponotus floridanus and Harpegnathos saltator.</title>
        <authorList>
            <person name="Bonasio R."/>
            <person name="Zhang G."/>
            <person name="Ye C."/>
            <person name="Mutti N.S."/>
            <person name="Fang X."/>
            <person name="Qin N."/>
            <person name="Donahue G."/>
            <person name="Yang P."/>
            <person name="Li Q."/>
            <person name="Li C."/>
            <person name="Zhang P."/>
            <person name="Huang Z."/>
            <person name="Berger S.L."/>
            <person name="Reinberg D."/>
            <person name="Wang J."/>
            <person name="Liebig J."/>
        </authorList>
    </citation>
    <scope>NUCLEOTIDE SEQUENCE [LARGE SCALE GENOMIC DNA]</scope>
    <source>
        <strain evidence="7">C129</strain>
    </source>
</reference>
<dbReference type="PRINTS" id="PR00299">
    <property type="entry name" value="ACRYSTALLIN"/>
</dbReference>
<evidence type="ECO:0000313" key="6">
    <source>
        <dbReference type="EMBL" id="EFN67888.1"/>
    </source>
</evidence>
<dbReference type="GO" id="GO:0005634">
    <property type="term" value="C:nucleus"/>
    <property type="evidence" value="ECO:0007669"/>
    <property type="project" value="TreeGrafter"/>
</dbReference>
<dbReference type="EMBL" id="GL439086">
    <property type="protein sequence ID" value="EFN67888.1"/>
    <property type="molecule type" value="Genomic_DNA"/>
</dbReference>
<evidence type="ECO:0000313" key="7">
    <source>
        <dbReference type="Proteomes" id="UP000000311"/>
    </source>
</evidence>
<dbReference type="GO" id="GO:0006412">
    <property type="term" value="P:translation"/>
    <property type="evidence" value="ECO:0007669"/>
    <property type="project" value="InterPro"/>
</dbReference>
<evidence type="ECO:0000256" key="1">
    <source>
        <dbReference type="ARBA" id="ARBA00023016"/>
    </source>
</evidence>
<dbReference type="InterPro" id="IPR013810">
    <property type="entry name" value="Ribosomal_uS5_N"/>
</dbReference>
<evidence type="ECO:0000256" key="3">
    <source>
        <dbReference type="RuleBase" id="RU003616"/>
    </source>
</evidence>
<accession>E2AFA2</accession>
<gene>
    <name evidence="6" type="ORF">EAG_12924</name>
</gene>
<dbReference type="STRING" id="104421.E2AFA2"/>
<dbReference type="GO" id="GO:0003735">
    <property type="term" value="F:structural constituent of ribosome"/>
    <property type="evidence" value="ECO:0007669"/>
    <property type="project" value="InterPro"/>
</dbReference>
<dbReference type="InterPro" id="IPR008978">
    <property type="entry name" value="HSP20-like_chaperone"/>
</dbReference>
<dbReference type="Proteomes" id="UP000000311">
    <property type="component" value="Unassembled WGS sequence"/>
</dbReference>
<dbReference type="Gene3D" id="2.60.40.790">
    <property type="match status" value="1"/>
</dbReference>
<dbReference type="CDD" id="cd06526">
    <property type="entry name" value="metazoan_ACD"/>
    <property type="match status" value="1"/>
</dbReference>
<evidence type="ECO:0000259" key="5">
    <source>
        <dbReference type="PROSITE" id="PS01031"/>
    </source>
</evidence>
<evidence type="ECO:0000256" key="2">
    <source>
        <dbReference type="PROSITE-ProRule" id="PRU00285"/>
    </source>
</evidence>
<dbReference type="PROSITE" id="PS01031">
    <property type="entry name" value="SHSP"/>
    <property type="match status" value="1"/>
</dbReference>
<dbReference type="OrthoDB" id="1431247at2759"/>
<keyword evidence="7" id="KW-1185">Reference proteome</keyword>
<feature type="compositionally biased region" description="Basic and acidic residues" evidence="4">
    <location>
        <begin position="345"/>
        <end position="355"/>
    </location>
</feature>
<evidence type="ECO:0000256" key="4">
    <source>
        <dbReference type="SAM" id="MobiDB-lite"/>
    </source>
</evidence>
<dbReference type="Pfam" id="PF21251">
    <property type="entry name" value="Ribosomal_uS5m_N"/>
    <property type="match status" value="1"/>
</dbReference>
<dbReference type="GO" id="GO:0003723">
    <property type="term" value="F:RNA binding"/>
    <property type="evidence" value="ECO:0007669"/>
    <property type="project" value="InterPro"/>
</dbReference>
<dbReference type="PANTHER" id="PTHR45640:SF13">
    <property type="entry name" value="HEAT SHOCK PROTEIN 22-RELATED"/>
    <property type="match status" value="1"/>
</dbReference>
<dbReference type="PANTHER" id="PTHR45640">
    <property type="entry name" value="HEAT SHOCK PROTEIN HSP-12.2-RELATED"/>
    <property type="match status" value="1"/>
</dbReference>
<dbReference type="Pfam" id="PF00333">
    <property type="entry name" value="Ribosomal_S5"/>
    <property type="match status" value="1"/>
</dbReference>
<dbReference type="InterPro" id="IPR001436">
    <property type="entry name" value="Alpha-crystallin/sHSP_animal"/>
</dbReference>
<feature type="compositionally biased region" description="Basic and acidic residues" evidence="4">
    <location>
        <begin position="319"/>
        <end position="333"/>
    </location>
</feature>
<dbReference type="InterPro" id="IPR002068">
    <property type="entry name" value="A-crystallin/Hsp20_dom"/>
</dbReference>
<protein>
    <submittedName>
        <fullName evidence="6">Protein lethal(2)essential for life</fullName>
    </submittedName>
</protein>
<sequence length="355" mass="41063">MGKIPIQFPGLNTPVFRGKELIQQQKLVNLERKQKLMELPQSQTRPMQIKLSPLEYGWRSVTMDGRSIESDLIGKDTFESFETWILENKMITCMTSNLARKTRINSFIVTGNGNGLAGFALSKAKASLKTIKNRADQRLMYIPTYKKHTDQRQSEKMSLIPLLLSEWVEDLDPYSPLEQNFTLRLWPEQLSSPTRTNTSLYLDLAPRRHPTLDQLKTLVELVQQRESNGPTVSPPVNKDDFQVVLDVQQFEPHEIEVKIVDNFLVITAKHEEKRDEHGWVSRQFVRKCKLPEDSNVEQLTSKLSSDGLLMIIAPKKRPLKEETERTVQIERTGKPFINKPREKKPKQSEEEKQTE</sequence>
<dbReference type="GO" id="GO:0009408">
    <property type="term" value="P:response to heat"/>
    <property type="evidence" value="ECO:0007669"/>
    <property type="project" value="TreeGrafter"/>
</dbReference>
<dbReference type="InParanoid" id="E2AFA2"/>
<feature type="domain" description="SHSP" evidence="5">
    <location>
        <begin position="223"/>
        <end position="332"/>
    </location>
</feature>
<name>E2AFA2_CAMFO</name>
<dbReference type="AlphaFoldDB" id="E2AFA2"/>